<feature type="region of interest" description="Disordered" evidence="1">
    <location>
        <begin position="168"/>
        <end position="226"/>
    </location>
</feature>
<feature type="compositionally biased region" description="Pro residues" evidence="1">
    <location>
        <begin position="202"/>
        <end position="212"/>
    </location>
</feature>
<feature type="compositionally biased region" description="Pro residues" evidence="1">
    <location>
        <begin position="120"/>
        <end position="129"/>
    </location>
</feature>
<sequence length="449" mass="47426">MSGGQCWSSIVATPNERSALRLGVDAEWLVACVLPEGHPGAHASDGAQEHHGRRRWLVWGDFARGAQMLRDEEPCPNTELDGTPCLYYLGHSGAHRYPGIPAGAPSGGFASPMDRRPRPVPEPFEPPAPQAQGFPPLISQTLIPQTSIPQSPILQSPVLQSPVLPLQTARPDQRGFPPTQPWNALTQFDMNPDPPTDRFPALPTPPGWPSVPQPAVEQPVPSSGVDASTLDQLFADLPSLAPEDAPIVSPDSGAWTAPDIVDVPEATAVQAEAVDGFVASHNAPDIQEVGVPLPVTGPARFEPVESADGSVQHQPVKVVNEYEPSLGADAPGGSTTVVYRDDPDASIMEVRPTSNDVLTTSMLQVIASNDDPVRIGVPTTLRPISGPARTADPVAEQLSGADVKAMTDAVRDAADRLRANPGADDTYAISAALRDMASSLGRLADRFGK</sequence>
<dbReference type="AlphaFoldDB" id="A0AA97CVP4"/>
<proteinExistence type="predicted"/>
<name>A0AA97CVP4_9ACTN</name>
<evidence type="ECO:0000313" key="2">
    <source>
        <dbReference type="EMBL" id="WOC12065.1"/>
    </source>
</evidence>
<evidence type="ECO:0000256" key="1">
    <source>
        <dbReference type="SAM" id="MobiDB-lite"/>
    </source>
</evidence>
<dbReference type="EMBL" id="CP128986">
    <property type="protein sequence ID" value="WOC12065.1"/>
    <property type="molecule type" value="Genomic_DNA"/>
</dbReference>
<protein>
    <submittedName>
        <fullName evidence="2">Uncharacterized protein</fullName>
    </submittedName>
</protein>
<organism evidence="2">
    <name type="scientific">Gordonia sp. MP11Mi</name>
    <dbReference type="NCBI Taxonomy" id="3022769"/>
    <lineage>
        <taxon>Bacteria</taxon>
        <taxon>Bacillati</taxon>
        <taxon>Actinomycetota</taxon>
        <taxon>Actinomycetes</taxon>
        <taxon>Mycobacteriales</taxon>
        <taxon>Gordoniaceae</taxon>
        <taxon>Gordonia</taxon>
    </lineage>
</organism>
<dbReference type="RefSeq" id="WP_420041325.1">
    <property type="nucleotide sequence ID" value="NZ_CP128986.1"/>
</dbReference>
<reference evidence="2" key="1">
    <citation type="submission" date="2023-06" db="EMBL/GenBank/DDBJ databases">
        <title>Gordonia sp. nov. and Pseudochrobactrum sp. nov., two species isolated from the burying beetle Nicrophorus vespilloides.</title>
        <authorList>
            <person name="Poehlein A."/>
            <person name="Guzman J."/>
            <person name="Daniel R."/>
            <person name="Vilcinskas A."/>
        </authorList>
    </citation>
    <scope>NUCLEOTIDE SEQUENCE</scope>
    <source>
        <strain evidence="2">MP11Mi</strain>
    </source>
</reference>
<accession>A0AA97CVP4</accession>
<feature type="region of interest" description="Disordered" evidence="1">
    <location>
        <begin position="103"/>
        <end position="136"/>
    </location>
</feature>
<gene>
    <name evidence="2" type="ORF">MP11Mi_11470</name>
</gene>